<feature type="transmembrane region" description="Helical" evidence="2">
    <location>
        <begin position="12"/>
        <end position="37"/>
    </location>
</feature>
<dbReference type="AlphaFoldDB" id="A0A1H3M716"/>
<evidence type="ECO:0000256" key="2">
    <source>
        <dbReference type="SAM" id="Phobius"/>
    </source>
</evidence>
<dbReference type="InterPro" id="IPR038076">
    <property type="entry name" value="MgtE_N_sf"/>
</dbReference>
<dbReference type="Proteomes" id="UP000198935">
    <property type="component" value="Unassembled WGS sequence"/>
</dbReference>
<feature type="region of interest" description="Disordered" evidence="1">
    <location>
        <begin position="104"/>
        <end position="123"/>
    </location>
</feature>
<keyword evidence="4" id="KW-0282">Flagellum</keyword>
<dbReference type="Pfam" id="PF03448">
    <property type="entry name" value="MgtE_N"/>
    <property type="match status" value="1"/>
</dbReference>
<evidence type="ECO:0000313" key="4">
    <source>
        <dbReference type="EMBL" id="SDY72048.1"/>
    </source>
</evidence>
<dbReference type="Gene3D" id="1.25.60.10">
    <property type="entry name" value="MgtE N-terminal domain-like"/>
    <property type="match status" value="1"/>
</dbReference>
<dbReference type="EMBL" id="FNPI01000003">
    <property type="protein sequence ID" value="SDY72048.1"/>
    <property type="molecule type" value="Genomic_DNA"/>
</dbReference>
<dbReference type="OrthoDB" id="2888242at2"/>
<keyword evidence="2" id="KW-0812">Transmembrane</keyword>
<keyword evidence="4" id="KW-0966">Cell projection</keyword>
<name>A0A1H3M716_9BACI</name>
<accession>A0A1H3M716</accession>
<sequence>MKKEQKESKVKMFLMLVLIPLIFISVLAFALINYLGYGDNIKQALSFLPFIEAPADGELQEDDLEGRIAQLEHENASQLSEIDELQSMLAQRESTIEELEEQLAEMEAENEEENPGDEAEDMEAGADVKDVVRTLEAMSASKAAPIISEMTQDEAVMYLRIMNVDARSKILSKMDPEEAAQLVSLLTD</sequence>
<feature type="domain" description="Magnesium transporter MgtE intracellular" evidence="3">
    <location>
        <begin position="115"/>
        <end position="186"/>
    </location>
</feature>
<gene>
    <name evidence="4" type="ORF">SAMN05421736_103126</name>
</gene>
<evidence type="ECO:0000256" key="1">
    <source>
        <dbReference type="SAM" id="MobiDB-lite"/>
    </source>
</evidence>
<keyword evidence="4" id="KW-0969">Cilium</keyword>
<evidence type="ECO:0000313" key="5">
    <source>
        <dbReference type="Proteomes" id="UP000198935"/>
    </source>
</evidence>
<dbReference type="SUPFAM" id="SSF158791">
    <property type="entry name" value="MgtE N-terminal domain-like"/>
    <property type="match status" value="1"/>
</dbReference>
<reference evidence="5" key="1">
    <citation type="submission" date="2016-10" db="EMBL/GenBank/DDBJ databases">
        <authorList>
            <person name="Varghese N."/>
            <person name="Submissions S."/>
        </authorList>
    </citation>
    <scope>NUCLEOTIDE SEQUENCE [LARGE SCALE GENOMIC DNA]</scope>
    <source>
        <strain evidence="5">SP</strain>
    </source>
</reference>
<protein>
    <submittedName>
        <fullName evidence="4">Flagellar motility protein MotE, a chaperone for MotC folding</fullName>
    </submittedName>
</protein>
<dbReference type="STRING" id="1503961.SAMN05421736_103126"/>
<keyword evidence="2" id="KW-1133">Transmembrane helix</keyword>
<dbReference type="InterPro" id="IPR006668">
    <property type="entry name" value="Mg_transptr_MgtE_intracell_dom"/>
</dbReference>
<keyword evidence="2" id="KW-0472">Membrane</keyword>
<organism evidence="4 5">
    <name type="scientific">Evansella caseinilytica</name>
    <dbReference type="NCBI Taxonomy" id="1503961"/>
    <lineage>
        <taxon>Bacteria</taxon>
        <taxon>Bacillati</taxon>
        <taxon>Bacillota</taxon>
        <taxon>Bacilli</taxon>
        <taxon>Bacillales</taxon>
        <taxon>Bacillaceae</taxon>
        <taxon>Evansella</taxon>
    </lineage>
</organism>
<evidence type="ECO:0000259" key="3">
    <source>
        <dbReference type="Pfam" id="PF03448"/>
    </source>
</evidence>
<keyword evidence="5" id="KW-1185">Reference proteome</keyword>
<proteinExistence type="predicted"/>